<reference evidence="3" key="1">
    <citation type="submission" date="2023-04" db="EMBL/GenBank/DDBJ databases">
        <title>Aspergillus oryzae var. brunneus NBRC 4377.</title>
        <authorList>
            <person name="Ichikawa N."/>
            <person name="Sato H."/>
            <person name="Tonouchi N."/>
        </authorList>
    </citation>
    <scope>NUCLEOTIDE SEQUENCE</scope>
    <source>
        <strain evidence="3">NBRC 4377</strain>
    </source>
</reference>
<name>A0ABQ6KJI8_ASPOZ</name>
<feature type="compositionally biased region" description="Basic residues" evidence="1">
    <location>
        <begin position="106"/>
        <end position="115"/>
    </location>
</feature>
<dbReference type="Pfam" id="PF04921">
    <property type="entry name" value="XAP5"/>
    <property type="match status" value="1"/>
</dbReference>
<dbReference type="PANTHER" id="PTHR12722:SF0">
    <property type="entry name" value="PROTEIN FAM50A"/>
    <property type="match status" value="1"/>
</dbReference>
<feature type="compositionally biased region" description="Polar residues" evidence="1">
    <location>
        <begin position="141"/>
        <end position="154"/>
    </location>
</feature>
<accession>A0ABQ6KJI8</accession>
<evidence type="ECO:0000313" key="4">
    <source>
        <dbReference type="Proteomes" id="UP001165189"/>
    </source>
</evidence>
<feature type="region of interest" description="Disordered" evidence="1">
    <location>
        <begin position="20"/>
        <end position="44"/>
    </location>
</feature>
<dbReference type="PANTHER" id="PTHR12722">
    <property type="entry name" value="XAP-5 PROTEIN-RELATED"/>
    <property type="match status" value="1"/>
</dbReference>
<dbReference type="InterPro" id="IPR007005">
    <property type="entry name" value="XAP5"/>
</dbReference>
<dbReference type="InterPro" id="IPR048337">
    <property type="entry name" value="FAM50A/XAP5_C"/>
</dbReference>
<proteinExistence type="predicted"/>
<feature type="compositionally biased region" description="Basic and acidic residues" evidence="1">
    <location>
        <begin position="68"/>
        <end position="80"/>
    </location>
</feature>
<comment type="caution">
    <text evidence="3">The sequence shown here is derived from an EMBL/GenBank/DDBJ whole genome shotgun (WGS) entry which is preliminary data.</text>
</comment>
<gene>
    <name evidence="3" type="ORF">Aory05_000098400</name>
</gene>
<evidence type="ECO:0000313" key="3">
    <source>
        <dbReference type="EMBL" id="GMG41814.1"/>
    </source>
</evidence>
<dbReference type="Proteomes" id="UP001165189">
    <property type="component" value="Unassembled WGS sequence"/>
</dbReference>
<feature type="domain" description="FAM50A/XAP5 C-terminal" evidence="2">
    <location>
        <begin position="201"/>
        <end position="292"/>
    </location>
</feature>
<keyword evidence="4" id="KW-1185">Reference proteome</keyword>
<dbReference type="EMBL" id="BSYB01000003">
    <property type="protein sequence ID" value="GMG41814.1"/>
    <property type="molecule type" value="Genomic_DNA"/>
</dbReference>
<sequence length="499" mass="54899">MRSSFLIYVRYPALHIQSSIMSQSEQPSHSPTPRSFTSQTASAEELLKSQTVGLVHLSDFRKRRAEVLEQKEREAHDKSLGRFTSGNSRSATPSGGDVTDSDGPPKKKKKKKPLAKSKLSFGDDEEEGDNTGEDSAASIPRSASRTPVDNSSLPPSRRITPNPNAPPPPKAMTKAALKAEAEARDALRKEFLAMQEAVKNTEILIPFIFYDGTNIPAGTVKVKKGDPVWLFLDRCRKVGAELGVGGNSGASKGRKDNRREWARVSVDDLMLVKGDVIVPHVSDCFRPYFIVTNVLTVLKHYELYYFIANRVPSFSSAGGLLFDYSNKPPETAPTNDDPLLGSNTDQLEGADKDPASTKVVDRRCATNGERHCPACQTILVNPDDVVITALNPTEDYKTSVLSGLDPNTIMECAGRALLFWTYQTTQEMCVVLAAARHYCVLTANSYYQEFLAKTLTDRYTGLNTQMDKVIHNANTEISTLQTRLSGSCRPTHLPELSPE</sequence>
<feature type="compositionally biased region" description="Acidic residues" evidence="1">
    <location>
        <begin position="122"/>
        <end position="132"/>
    </location>
</feature>
<organism evidence="3 4">
    <name type="scientific">Aspergillus oryzae var. brunneus</name>
    <dbReference type="NCBI Taxonomy" id="332754"/>
    <lineage>
        <taxon>Eukaryota</taxon>
        <taxon>Fungi</taxon>
        <taxon>Dikarya</taxon>
        <taxon>Ascomycota</taxon>
        <taxon>Pezizomycotina</taxon>
        <taxon>Eurotiomycetes</taxon>
        <taxon>Eurotiomycetidae</taxon>
        <taxon>Eurotiales</taxon>
        <taxon>Aspergillaceae</taxon>
        <taxon>Aspergillus</taxon>
        <taxon>Aspergillus subgen. Circumdati</taxon>
    </lineage>
</organism>
<protein>
    <submittedName>
        <fullName evidence="3">Unnamed protein product</fullName>
    </submittedName>
</protein>
<evidence type="ECO:0000256" key="1">
    <source>
        <dbReference type="SAM" id="MobiDB-lite"/>
    </source>
</evidence>
<evidence type="ECO:0000259" key="2">
    <source>
        <dbReference type="Pfam" id="PF04921"/>
    </source>
</evidence>
<feature type="region of interest" description="Disordered" evidence="1">
    <location>
        <begin position="68"/>
        <end position="174"/>
    </location>
</feature>
<feature type="compositionally biased region" description="Polar residues" evidence="1">
    <location>
        <begin position="82"/>
        <end position="93"/>
    </location>
</feature>
<feature type="region of interest" description="Disordered" evidence="1">
    <location>
        <begin position="328"/>
        <end position="353"/>
    </location>
</feature>